<feature type="non-terminal residue" evidence="4">
    <location>
        <position position="600"/>
    </location>
</feature>
<feature type="non-terminal residue" evidence="4">
    <location>
        <position position="1"/>
    </location>
</feature>
<dbReference type="PROSITE" id="PS00463">
    <property type="entry name" value="ZN2_CY6_FUNGAL_1"/>
    <property type="match status" value="1"/>
</dbReference>
<dbReference type="GO" id="GO:0003677">
    <property type="term" value="F:DNA binding"/>
    <property type="evidence" value="ECO:0007669"/>
    <property type="project" value="InterPro"/>
</dbReference>
<keyword evidence="2" id="KW-0539">Nucleus</keyword>
<dbReference type="Proteomes" id="UP000799772">
    <property type="component" value="Unassembled WGS sequence"/>
</dbReference>
<organism evidence="4 5">
    <name type="scientific">Rhizodiscina lignyota</name>
    <dbReference type="NCBI Taxonomy" id="1504668"/>
    <lineage>
        <taxon>Eukaryota</taxon>
        <taxon>Fungi</taxon>
        <taxon>Dikarya</taxon>
        <taxon>Ascomycota</taxon>
        <taxon>Pezizomycotina</taxon>
        <taxon>Dothideomycetes</taxon>
        <taxon>Pleosporomycetidae</taxon>
        <taxon>Aulographales</taxon>
        <taxon>Rhizodiscinaceae</taxon>
        <taxon>Rhizodiscina</taxon>
    </lineage>
</organism>
<dbReference type="Gene3D" id="4.10.240.10">
    <property type="entry name" value="Zn(2)-C6 fungal-type DNA-binding domain"/>
    <property type="match status" value="1"/>
</dbReference>
<sequence length="600" mass="68268">DEFSQTVRRRLEKSSRTGQACDRCKVRKIRCDATPGGCTPCRQNNSECRTIDRITGRATTRGHSDKLEDEIRILRQKVNEYGQQLRDFGVEVQPIEFPAPYAPPPPQSWNASATPWAETIQAGPHPGPTFNSTVSSLLQALPAFRSGAPGDNYLGVSSASSYLSTITGTSLQFFGMKIDVADFAPNDTDDITSPASYEFFVSAVLGRLPVPQQEMPLPNTEAEMGVYADWYFRTLSPYTPILHKPTFMYMVCRFQYNDPSFKPSPAETVMMHMMLAHLKYQLGQRNQDKNSTDEAHAHYRLCLGLFYDLTISPKLEDVQAMALISIHLRNFTKPGAAWMMTRKAFDVAIELGLHRSAKAWSEETKMDDLEIETRKRVFWSLHGLHVHLSGKLGRPMPIRMEDVDIEFPEPVNDNLHTEAPKCSFLVGIQACKITALLSQMYSSIYAVRRDPLAHEQTVRRLEELLHQWRNDIPHEISDPSRCKDENRVFALYVQYWDAEFQLLLHHPAICLSTNPEFVTQNSNICLMAATKMLQVVEQLQQFNSLDLPWINVTVYLAAIFTTLFVQSQRQEPITLIEMEKLRRDMAIWLDVMGEIGKLLG</sequence>
<dbReference type="PANTHER" id="PTHR46910">
    <property type="entry name" value="TRANSCRIPTION FACTOR PDR1"/>
    <property type="match status" value="1"/>
</dbReference>
<dbReference type="InterPro" id="IPR007219">
    <property type="entry name" value="XnlR_reg_dom"/>
</dbReference>
<comment type="caution">
    <text evidence="4">The sequence shown here is derived from an EMBL/GenBank/DDBJ whole genome shotgun (WGS) entry which is preliminary data.</text>
</comment>
<feature type="domain" description="Zn(2)-C6 fungal-type" evidence="3">
    <location>
        <begin position="20"/>
        <end position="50"/>
    </location>
</feature>
<proteinExistence type="predicted"/>
<dbReference type="SUPFAM" id="SSF57701">
    <property type="entry name" value="Zn2/Cys6 DNA-binding domain"/>
    <property type="match status" value="1"/>
</dbReference>
<dbReference type="Pfam" id="PF04082">
    <property type="entry name" value="Fungal_trans"/>
    <property type="match status" value="1"/>
</dbReference>
<accession>A0A9P4M3T7</accession>
<keyword evidence="1" id="KW-0479">Metal-binding</keyword>
<dbReference type="AlphaFoldDB" id="A0A9P4M3T7"/>
<dbReference type="InterPro" id="IPR036864">
    <property type="entry name" value="Zn2-C6_fun-type_DNA-bd_sf"/>
</dbReference>
<dbReference type="GO" id="GO:0006351">
    <property type="term" value="P:DNA-templated transcription"/>
    <property type="evidence" value="ECO:0007669"/>
    <property type="project" value="InterPro"/>
</dbReference>
<dbReference type="CDD" id="cd00067">
    <property type="entry name" value="GAL4"/>
    <property type="match status" value="1"/>
</dbReference>
<evidence type="ECO:0000313" key="5">
    <source>
        <dbReference type="Proteomes" id="UP000799772"/>
    </source>
</evidence>
<dbReference type="OrthoDB" id="4456959at2759"/>
<dbReference type="GO" id="GO:0008270">
    <property type="term" value="F:zinc ion binding"/>
    <property type="evidence" value="ECO:0007669"/>
    <property type="project" value="InterPro"/>
</dbReference>
<evidence type="ECO:0000313" key="4">
    <source>
        <dbReference type="EMBL" id="KAF2093612.1"/>
    </source>
</evidence>
<dbReference type="PROSITE" id="PS50048">
    <property type="entry name" value="ZN2_CY6_FUNGAL_2"/>
    <property type="match status" value="1"/>
</dbReference>
<evidence type="ECO:0000256" key="2">
    <source>
        <dbReference type="ARBA" id="ARBA00023242"/>
    </source>
</evidence>
<keyword evidence="5" id="KW-1185">Reference proteome</keyword>
<gene>
    <name evidence="4" type="ORF">NA57DRAFT_20991</name>
</gene>
<name>A0A9P4M3T7_9PEZI</name>
<evidence type="ECO:0000256" key="1">
    <source>
        <dbReference type="ARBA" id="ARBA00022723"/>
    </source>
</evidence>
<dbReference type="Pfam" id="PF00172">
    <property type="entry name" value="Zn_clus"/>
    <property type="match status" value="1"/>
</dbReference>
<dbReference type="SMART" id="SM00906">
    <property type="entry name" value="Fungal_trans"/>
    <property type="match status" value="1"/>
</dbReference>
<dbReference type="GO" id="GO:0000981">
    <property type="term" value="F:DNA-binding transcription factor activity, RNA polymerase II-specific"/>
    <property type="evidence" value="ECO:0007669"/>
    <property type="project" value="InterPro"/>
</dbReference>
<dbReference type="InterPro" id="IPR001138">
    <property type="entry name" value="Zn2Cys6_DnaBD"/>
</dbReference>
<protein>
    <recommendedName>
        <fullName evidence="3">Zn(2)-C6 fungal-type domain-containing protein</fullName>
    </recommendedName>
</protein>
<dbReference type="SMART" id="SM00066">
    <property type="entry name" value="GAL4"/>
    <property type="match status" value="1"/>
</dbReference>
<evidence type="ECO:0000259" key="3">
    <source>
        <dbReference type="PROSITE" id="PS50048"/>
    </source>
</evidence>
<reference evidence="4" key="1">
    <citation type="journal article" date="2020" name="Stud. Mycol.">
        <title>101 Dothideomycetes genomes: a test case for predicting lifestyles and emergence of pathogens.</title>
        <authorList>
            <person name="Haridas S."/>
            <person name="Albert R."/>
            <person name="Binder M."/>
            <person name="Bloem J."/>
            <person name="Labutti K."/>
            <person name="Salamov A."/>
            <person name="Andreopoulos B."/>
            <person name="Baker S."/>
            <person name="Barry K."/>
            <person name="Bills G."/>
            <person name="Bluhm B."/>
            <person name="Cannon C."/>
            <person name="Castanera R."/>
            <person name="Culley D."/>
            <person name="Daum C."/>
            <person name="Ezra D."/>
            <person name="Gonzalez J."/>
            <person name="Henrissat B."/>
            <person name="Kuo A."/>
            <person name="Liang C."/>
            <person name="Lipzen A."/>
            <person name="Lutzoni F."/>
            <person name="Magnuson J."/>
            <person name="Mondo S."/>
            <person name="Nolan M."/>
            <person name="Ohm R."/>
            <person name="Pangilinan J."/>
            <person name="Park H.-J."/>
            <person name="Ramirez L."/>
            <person name="Alfaro M."/>
            <person name="Sun H."/>
            <person name="Tritt A."/>
            <person name="Yoshinaga Y."/>
            <person name="Zwiers L.-H."/>
            <person name="Turgeon B."/>
            <person name="Goodwin S."/>
            <person name="Spatafora J."/>
            <person name="Crous P."/>
            <person name="Grigoriev I."/>
        </authorList>
    </citation>
    <scope>NUCLEOTIDE SEQUENCE</scope>
    <source>
        <strain evidence="4">CBS 133067</strain>
    </source>
</reference>
<dbReference type="EMBL" id="ML978137">
    <property type="protein sequence ID" value="KAF2093612.1"/>
    <property type="molecule type" value="Genomic_DNA"/>
</dbReference>
<dbReference type="CDD" id="cd12148">
    <property type="entry name" value="fungal_TF_MHR"/>
    <property type="match status" value="1"/>
</dbReference>
<dbReference type="PANTHER" id="PTHR46910:SF4">
    <property type="entry name" value="ZN(2)-C6 FUNGAL-TYPE DOMAIN-CONTAINING PROTEIN"/>
    <property type="match status" value="1"/>
</dbReference>
<dbReference type="InterPro" id="IPR050987">
    <property type="entry name" value="AtrR-like"/>
</dbReference>